<proteinExistence type="predicted"/>
<dbReference type="AlphaFoldDB" id="A0A1I2Z3M8"/>
<evidence type="ECO:0000313" key="1">
    <source>
        <dbReference type="EMBL" id="SFH32518.1"/>
    </source>
</evidence>
<keyword evidence="2" id="KW-1185">Reference proteome</keyword>
<protein>
    <submittedName>
        <fullName evidence="1">Uncharacterized protein</fullName>
    </submittedName>
</protein>
<organism evidence="1 2">
    <name type="scientific">Pontibacter chinhatensis</name>
    <dbReference type="NCBI Taxonomy" id="1436961"/>
    <lineage>
        <taxon>Bacteria</taxon>
        <taxon>Pseudomonadati</taxon>
        <taxon>Bacteroidota</taxon>
        <taxon>Cytophagia</taxon>
        <taxon>Cytophagales</taxon>
        <taxon>Hymenobacteraceae</taxon>
        <taxon>Pontibacter</taxon>
    </lineage>
</organism>
<accession>A0A1I2Z3M8</accession>
<sequence>MVAMFKMPDCNWSVRSIGEFLIRAQINKSADPEKERIEQVYREVFELAADN</sequence>
<evidence type="ECO:0000313" key="2">
    <source>
        <dbReference type="Proteomes" id="UP000198724"/>
    </source>
</evidence>
<dbReference type="Proteomes" id="UP000198724">
    <property type="component" value="Unassembled WGS sequence"/>
</dbReference>
<dbReference type="EMBL" id="FOOT01000011">
    <property type="protein sequence ID" value="SFH32518.1"/>
    <property type="molecule type" value="Genomic_DNA"/>
</dbReference>
<name>A0A1I2Z3M8_9BACT</name>
<reference evidence="2" key="1">
    <citation type="submission" date="2016-10" db="EMBL/GenBank/DDBJ databases">
        <authorList>
            <person name="Varghese N."/>
            <person name="Submissions S."/>
        </authorList>
    </citation>
    <scope>NUCLEOTIDE SEQUENCE [LARGE SCALE GENOMIC DNA]</scope>
    <source>
        <strain evidence="2">LP51</strain>
    </source>
</reference>
<gene>
    <name evidence="1" type="ORF">SAMN05421739_11152</name>
</gene>